<proteinExistence type="inferred from homology"/>
<keyword evidence="3" id="KW-1133">Transmembrane helix</keyword>
<dbReference type="SMART" id="SM01117">
    <property type="entry name" value="Cyt-b5"/>
    <property type="match status" value="1"/>
</dbReference>
<sequence length="259" mass="29720">MSWLSDFVTGAPREPYVTPEDEPRVPDPTNPERMISAKSANKPFLAYREYQRKQKEEHEAWLERKKEREEKRARGEEVGPEERDPTQPEEVGVLGLLKFLIFIIVFILLFGKFIAGSYLWGYDGKWARLRTYLPPRQRLFTEAQLATYDGSVPGRPIYLAVDGDVYDVTSGHAYQPGASYHILVGVDAARAFATGCFKTHRTHDVRGLSDQELQAIQHWKKFYEEHKDYVKVGRVVHPPIDPDSPIPESCKQSKGKKDD</sequence>
<dbReference type="Proteomes" id="UP000054144">
    <property type="component" value="Unassembled WGS sequence"/>
</dbReference>
<comment type="similarity">
    <text evidence="1">Belongs to the cytochrome b5 family. MAPR subfamily.</text>
</comment>
<dbReference type="PANTHER" id="PTHR10281:SF76">
    <property type="entry name" value="CALCUTTA CUP-RELATED"/>
    <property type="match status" value="1"/>
</dbReference>
<dbReference type="InterPro" id="IPR050577">
    <property type="entry name" value="MAPR/NEUFC/NENF-like"/>
</dbReference>
<feature type="transmembrane region" description="Helical" evidence="3">
    <location>
        <begin position="99"/>
        <end position="120"/>
    </location>
</feature>
<keyword evidence="6" id="KW-1185">Reference proteome</keyword>
<reference evidence="5 6" key="1">
    <citation type="journal article" date="2015" name="Fungal Genet. Biol.">
        <title>Evolution of novel wood decay mechanisms in Agaricales revealed by the genome sequences of Fistulina hepatica and Cylindrobasidium torrendii.</title>
        <authorList>
            <person name="Floudas D."/>
            <person name="Held B.W."/>
            <person name="Riley R."/>
            <person name="Nagy L.G."/>
            <person name="Koehler G."/>
            <person name="Ransdell A.S."/>
            <person name="Younus H."/>
            <person name="Chow J."/>
            <person name="Chiniquy J."/>
            <person name="Lipzen A."/>
            <person name="Tritt A."/>
            <person name="Sun H."/>
            <person name="Haridas S."/>
            <person name="LaButti K."/>
            <person name="Ohm R.A."/>
            <person name="Kues U."/>
            <person name="Blanchette R.A."/>
            <person name="Grigoriev I.V."/>
            <person name="Minto R.E."/>
            <person name="Hibbett D.S."/>
        </authorList>
    </citation>
    <scope>NUCLEOTIDE SEQUENCE [LARGE SCALE GENOMIC DNA]</scope>
    <source>
        <strain evidence="5 6">ATCC 64428</strain>
    </source>
</reference>
<keyword evidence="3" id="KW-0472">Membrane</keyword>
<gene>
    <name evidence="5" type="ORF">FISHEDRAFT_12155</name>
</gene>
<evidence type="ECO:0000313" key="6">
    <source>
        <dbReference type="Proteomes" id="UP000054144"/>
    </source>
</evidence>
<name>A0A0D7A5J7_9AGAR</name>
<dbReference type="GO" id="GO:0016020">
    <property type="term" value="C:membrane"/>
    <property type="evidence" value="ECO:0007669"/>
    <property type="project" value="TreeGrafter"/>
</dbReference>
<evidence type="ECO:0000256" key="1">
    <source>
        <dbReference type="ARBA" id="ARBA00038357"/>
    </source>
</evidence>
<evidence type="ECO:0000256" key="2">
    <source>
        <dbReference type="SAM" id="MobiDB-lite"/>
    </source>
</evidence>
<feature type="compositionally biased region" description="Basic and acidic residues" evidence="2">
    <location>
        <begin position="58"/>
        <end position="86"/>
    </location>
</feature>
<feature type="region of interest" description="Disordered" evidence="2">
    <location>
        <begin position="58"/>
        <end position="87"/>
    </location>
</feature>
<evidence type="ECO:0000313" key="5">
    <source>
        <dbReference type="EMBL" id="KIY45985.1"/>
    </source>
</evidence>
<dbReference type="Gene3D" id="3.10.120.10">
    <property type="entry name" value="Cytochrome b5-like heme/steroid binding domain"/>
    <property type="match status" value="1"/>
</dbReference>
<feature type="domain" description="Cytochrome b5 heme-binding" evidence="4">
    <location>
        <begin position="140"/>
        <end position="236"/>
    </location>
</feature>
<dbReference type="InterPro" id="IPR036400">
    <property type="entry name" value="Cyt_B5-like_heme/steroid_sf"/>
</dbReference>
<feature type="region of interest" description="Disordered" evidence="2">
    <location>
        <begin position="1"/>
        <end position="36"/>
    </location>
</feature>
<protein>
    <submittedName>
        <fullName evidence="5">Cytochrome b5</fullName>
    </submittedName>
</protein>
<feature type="region of interest" description="Disordered" evidence="2">
    <location>
        <begin position="236"/>
        <end position="259"/>
    </location>
</feature>
<keyword evidence="3" id="KW-0812">Transmembrane</keyword>
<accession>A0A0D7A5J7</accession>
<organism evidence="5 6">
    <name type="scientific">Fistulina hepatica ATCC 64428</name>
    <dbReference type="NCBI Taxonomy" id="1128425"/>
    <lineage>
        <taxon>Eukaryota</taxon>
        <taxon>Fungi</taxon>
        <taxon>Dikarya</taxon>
        <taxon>Basidiomycota</taxon>
        <taxon>Agaricomycotina</taxon>
        <taxon>Agaricomycetes</taxon>
        <taxon>Agaricomycetidae</taxon>
        <taxon>Agaricales</taxon>
        <taxon>Fistulinaceae</taxon>
        <taxon>Fistulina</taxon>
    </lineage>
</organism>
<dbReference type="GO" id="GO:0012505">
    <property type="term" value="C:endomembrane system"/>
    <property type="evidence" value="ECO:0007669"/>
    <property type="project" value="TreeGrafter"/>
</dbReference>
<dbReference type="AlphaFoldDB" id="A0A0D7A5J7"/>
<dbReference type="Pfam" id="PF00173">
    <property type="entry name" value="Cyt-b5"/>
    <property type="match status" value="1"/>
</dbReference>
<dbReference type="InterPro" id="IPR001199">
    <property type="entry name" value="Cyt_B5-like_heme/steroid-bd"/>
</dbReference>
<evidence type="ECO:0000256" key="3">
    <source>
        <dbReference type="SAM" id="Phobius"/>
    </source>
</evidence>
<dbReference type="PANTHER" id="PTHR10281">
    <property type="entry name" value="MEMBRANE-ASSOCIATED PROGESTERONE RECEPTOR COMPONENT-RELATED"/>
    <property type="match status" value="1"/>
</dbReference>
<dbReference type="SUPFAM" id="SSF55856">
    <property type="entry name" value="Cytochrome b5-like heme/steroid binding domain"/>
    <property type="match status" value="1"/>
</dbReference>
<evidence type="ECO:0000259" key="4">
    <source>
        <dbReference type="SMART" id="SM01117"/>
    </source>
</evidence>
<dbReference type="EMBL" id="KN882045">
    <property type="protein sequence ID" value="KIY45985.1"/>
    <property type="molecule type" value="Genomic_DNA"/>
</dbReference>
<feature type="non-terminal residue" evidence="5">
    <location>
        <position position="259"/>
    </location>
</feature>
<dbReference type="OrthoDB" id="10257697at2759"/>